<evidence type="ECO:0000256" key="10">
    <source>
        <dbReference type="SAM" id="MobiDB-lite"/>
    </source>
</evidence>
<sequence>MKKIFKKLLSECSSNLKTCRSVSLLTWLLVCFFGMGSWVAINGIWAELPILLVTQPECYQLAAVLSVTIQLANVGPLVYTIAKVIWSSCRYKVIYLEIVGVYTIIGIGLVSTVLMSFFWSKTAYIGGENYSVVLIILAFFLALVDCTSSVIFIPFMKHFPAIYLSSLYIGEGLSGVIPSALALVQGSVNNSVHCKPGHENYPGINILGIRYSPQVYFLLLAFIVLLCGLSFTGLLVVKRKKKRTLDINAISSTTTSDDEDDDDNKSDRLMINCSSDEDCLIKEKEEEEEINEEEKEPKERDDNGQDDQREERRVKRFKIEKPKCHESRSFLSQLILISWKQRTPLICTILLGFITNGSLNSISAYAFGHYGNSVLHLALILGLLASPIGSFVYSLVSCRSRMVVVVFTSAVAILSLYIMVNSMLRSDSVVAGTTGSVIIIIVNVILSGLSSYTKVTVSVILHSDRTSSDIALFLNGICNQIGSLLGAILFFCLVYYTSIFIQQ</sequence>
<evidence type="ECO:0000256" key="8">
    <source>
        <dbReference type="ARBA" id="ARBA00023136"/>
    </source>
</evidence>
<dbReference type="GO" id="GO:0005886">
    <property type="term" value="C:plasma membrane"/>
    <property type="evidence" value="ECO:0007669"/>
    <property type="project" value="UniProtKB-SubCell"/>
</dbReference>
<keyword evidence="4 9" id="KW-0813">Transport</keyword>
<dbReference type="InParanoid" id="A0A1X7VEF3"/>
<protein>
    <recommendedName>
        <fullName evidence="9">Riboflavin transporter</fullName>
    </recommendedName>
</protein>
<comment type="subcellular location">
    <subcellularLocation>
        <location evidence="2 9">Cell membrane</location>
        <topology evidence="2 9">Multi-pass membrane protein</topology>
    </subcellularLocation>
</comment>
<evidence type="ECO:0000256" key="9">
    <source>
        <dbReference type="RuleBase" id="RU368035"/>
    </source>
</evidence>
<keyword evidence="8 9" id="KW-0472">Membrane</keyword>
<keyword evidence="5 9" id="KW-1003">Cell membrane</keyword>
<evidence type="ECO:0000256" key="5">
    <source>
        <dbReference type="ARBA" id="ARBA00022475"/>
    </source>
</evidence>
<comment type="similarity">
    <text evidence="3 9">Belongs to the riboflavin transporter family.</text>
</comment>
<feature type="transmembrane region" description="Helical" evidence="9">
    <location>
        <begin position="162"/>
        <end position="183"/>
    </location>
</feature>
<keyword evidence="7 9" id="KW-1133">Transmembrane helix</keyword>
<evidence type="ECO:0000313" key="11">
    <source>
        <dbReference type="EnsemblMetazoa" id="Aqu2.1.38373_001"/>
    </source>
</evidence>
<evidence type="ECO:0000256" key="1">
    <source>
        <dbReference type="ARBA" id="ARBA00000215"/>
    </source>
</evidence>
<feature type="transmembrane region" description="Helical" evidence="9">
    <location>
        <begin position="131"/>
        <end position="155"/>
    </location>
</feature>
<feature type="compositionally biased region" description="Basic and acidic residues" evidence="10">
    <location>
        <begin position="295"/>
        <end position="312"/>
    </location>
</feature>
<feature type="transmembrane region" description="Helical" evidence="9">
    <location>
        <begin position="21"/>
        <end position="41"/>
    </location>
</feature>
<feature type="transmembrane region" description="Helical" evidence="9">
    <location>
        <begin position="430"/>
        <end position="449"/>
    </location>
</feature>
<dbReference type="PANTHER" id="PTHR12929:SF10">
    <property type="entry name" value="RIBOFLAVIN TRANSPORTER"/>
    <property type="match status" value="1"/>
</dbReference>
<keyword evidence="6 9" id="KW-0812">Transmembrane</keyword>
<dbReference type="AlphaFoldDB" id="A0A1X7VEF3"/>
<dbReference type="InterPro" id="IPR009357">
    <property type="entry name" value="Riboflavin_transptr"/>
</dbReference>
<feature type="transmembrane region" description="Helical" evidence="9">
    <location>
        <begin position="345"/>
        <end position="368"/>
    </location>
</feature>
<feature type="transmembrane region" description="Helical" evidence="9">
    <location>
        <begin position="215"/>
        <end position="237"/>
    </location>
</feature>
<comment type="catalytic activity">
    <reaction evidence="1 9">
        <text>riboflavin(in) = riboflavin(out)</text>
        <dbReference type="Rhea" id="RHEA:35015"/>
        <dbReference type="ChEBI" id="CHEBI:57986"/>
    </reaction>
</comment>
<gene>
    <name evidence="11" type="primary">100639941</name>
</gene>
<keyword evidence="12" id="KW-1185">Reference proteome</keyword>
<reference evidence="12" key="1">
    <citation type="journal article" date="2010" name="Nature">
        <title>The Amphimedon queenslandica genome and the evolution of animal complexity.</title>
        <authorList>
            <person name="Srivastava M."/>
            <person name="Simakov O."/>
            <person name="Chapman J."/>
            <person name="Fahey B."/>
            <person name="Gauthier M.E."/>
            <person name="Mitros T."/>
            <person name="Richards G.S."/>
            <person name="Conaco C."/>
            <person name="Dacre M."/>
            <person name="Hellsten U."/>
            <person name="Larroux C."/>
            <person name="Putnam N.H."/>
            <person name="Stanke M."/>
            <person name="Adamska M."/>
            <person name="Darling A."/>
            <person name="Degnan S.M."/>
            <person name="Oakley T.H."/>
            <person name="Plachetzki D.C."/>
            <person name="Zhai Y."/>
            <person name="Adamski M."/>
            <person name="Calcino A."/>
            <person name="Cummins S.F."/>
            <person name="Goodstein D.M."/>
            <person name="Harris C."/>
            <person name="Jackson D.J."/>
            <person name="Leys S.P."/>
            <person name="Shu S."/>
            <person name="Woodcroft B.J."/>
            <person name="Vervoort M."/>
            <person name="Kosik K.S."/>
            <person name="Manning G."/>
            <person name="Degnan B.M."/>
            <person name="Rokhsar D.S."/>
        </authorList>
    </citation>
    <scope>NUCLEOTIDE SEQUENCE [LARGE SCALE GENOMIC DNA]</scope>
</reference>
<dbReference type="InterPro" id="IPR036259">
    <property type="entry name" value="MFS_trans_sf"/>
</dbReference>
<feature type="region of interest" description="Disordered" evidence="10">
    <location>
        <begin position="284"/>
        <end position="312"/>
    </location>
</feature>
<dbReference type="PANTHER" id="PTHR12929">
    <property type="entry name" value="SOLUTE CARRIER FAMILY 52"/>
    <property type="match status" value="1"/>
</dbReference>
<dbReference type="GO" id="GO:0032217">
    <property type="term" value="F:riboflavin transmembrane transporter activity"/>
    <property type="evidence" value="ECO:0007669"/>
    <property type="project" value="UniProtKB-UniRule"/>
</dbReference>
<dbReference type="SUPFAM" id="SSF103473">
    <property type="entry name" value="MFS general substrate transporter"/>
    <property type="match status" value="1"/>
</dbReference>
<accession>A0A1X7VEF3</accession>
<dbReference type="OMA" id="WRESAYV"/>
<name>A0A1X7VEF3_AMPQE</name>
<dbReference type="OrthoDB" id="9995836at2759"/>
<feature type="transmembrane region" description="Helical" evidence="9">
    <location>
        <begin position="61"/>
        <end position="82"/>
    </location>
</feature>
<dbReference type="EnsemblMetazoa" id="XM_003384591.3">
    <property type="protein sequence ID" value="XP_003384639.1"/>
    <property type="gene ID" value="LOC100639941"/>
</dbReference>
<dbReference type="EnsemblMetazoa" id="Aqu2.1.38373_001">
    <property type="protein sequence ID" value="Aqu2.1.38373_001"/>
    <property type="gene ID" value="Aqu2.1.38373"/>
</dbReference>
<dbReference type="KEGG" id="aqu:100639941"/>
<evidence type="ECO:0000256" key="6">
    <source>
        <dbReference type="ARBA" id="ARBA00022692"/>
    </source>
</evidence>
<dbReference type="eggNOG" id="KOG4255">
    <property type="taxonomic scope" value="Eukaryota"/>
</dbReference>
<comment type="function">
    <text evidence="9">Plasma membrane transporter mediating the uptake by cells of the water soluble vitamin B2/riboflavin that plays a key role in biochemical oxidation-reduction reactions of the carbohydrate, lipid, and amino acid metabolism.</text>
</comment>
<feature type="transmembrane region" description="Helical" evidence="9">
    <location>
        <begin position="470"/>
        <end position="496"/>
    </location>
</feature>
<proteinExistence type="inferred from homology"/>
<evidence type="ECO:0000256" key="3">
    <source>
        <dbReference type="ARBA" id="ARBA00006366"/>
    </source>
</evidence>
<reference evidence="11" key="2">
    <citation type="submission" date="2017-05" db="UniProtKB">
        <authorList>
            <consortium name="EnsemblMetazoa"/>
        </authorList>
    </citation>
    <scope>IDENTIFICATION</scope>
</reference>
<feature type="compositionally biased region" description="Acidic residues" evidence="10">
    <location>
        <begin position="285"/>
        <end position="294"/>
    </location>
</feature>
<evidence type="ECO:0000256" key="4">
    <source>
        <dbReference type="ARBA" id="ARBA00022448"/>
    </source>
</evidence>
<feature type="transmembrane region" description="Helical" evidence="9">
    <location>
        <begin position="94"/>
        <end position="119"/>
    </location>
</feature>
<evidence type="ECO:0000313" key="12">
    <source>
        <dbReference type="Proteomes" id="UP000007879"/>
    </source>
</evidence>
<dbReference type="STRING" id="400682.A0A1X7VEF3"/>
<evidence type="ECO:0000256" key="2">
    <source>
        <dbReference type="ARBA" id="ARBA00004651"/>
    </source>
</evidence>
<organism evidence="11">
    <name type="scientific">Amphimedon queenslandica</name>
    <name type="common">Sponge</name>
    <dbReference type="NCBI Taxonomy" id="400682"/>
    <lineage>
        <taxon>Eukaryota</taxon>
        <taxon>Metazoa</taxon>
        <taxon>Porifera</taxon>
        <taxon>Demospongiae</taxon>
        <taxon>Heteroscleromorpha</taxon>
        <taxon>Haplosclerida</taxon>
        <taxon>Niphatidae</taxon>
        <taxon>Amphimedon</taxon>
    </lineage>
</organism>
<feature type="transmembrane region" description="Helical" evidence="9">
    <location>
        <begin position="403"/>
        <end position="424"/>
    </location>
</feature>
<feature type="transmembrane region" description="Helical" evidence="9">
    <location>
        <begin position="374"/>
        <end position="396"/>
    </location>
</feature>
<dbReference type="Proteomes" id="UP000007879">
    <property type="component" value="Unassembled WGS sequence"/>
</dbReference>
<evidence type="ECO:0000256" key="7">
    <source>
        <dbReference type="ARBA" id="ARBA00022989"/>
    </source>
</evidence>
<dbReference type="Pfam" id="PF06237">
    <property type="entry name" value="SLC52_ribofla_tr"/>
    <property type="match status" value="1"/>
</dbReference>